<sequence>MSPDWKNQSNKRRPVLAAVTAAACLFSSILAGAGAAGAQPIPAGATQGDSGVQSRLVEFNVDAGADTVARAKAEQYNNANNINKNINNVEQVVEALGPDGLKTQALRNFIMINWFYNENVSSIDDPANQSNPYLQGMRKADNDFFTRYSENMLLVFKFSSADLSKRVLGPNGTNFAELEKGMKVVLEGIKRANSKVKYIEAGNEFDLDVAFQGTTRANLDDYMKMYGAFSNAVKHVNSLGLPGEPLQLGGPTLAQFSELLLVGFLDRAAAAGDQVDFISWHHYRPDSAAFQEQTATVKRLLDERNLSIPMVVSEYGFVGGGTDYNPSKELLAKNAAFMADTSYQMSLGSAGHPIMPMSWVTSHDTAYFKNEFLTGYQLSRGTTGFENYDIQEPAARQYLYIRGVGDTAPGETVAANRGKPVLGIKEIKLYDEAGAEIAIPAGAVSASNGAGNYAPTGAVTDGNDSTFWDGSDTTVAVESKVALRVDLGAAAPTVKTVSIKWHNVTASPEMPVYRFRSYGSDDQIVIYDYLGHVKATPFFHALQMQSWLGDTLLATHGGSNDATGVRMMATRNSSDKVTMMVWNTQLDGAEGFDVRINVDHLPSGFTGKNVHMKRYLADEVHSNLQYDNDDRLDVMEDRIMPHGGSAGLDFSLTRNAVSFIELMATDEAADAIVSVNAAATVPSGDGAALTDADPATVWTASNAAYPQVLTLNLGTETAVKGINIDWANDALYNFRYMVETSLDGTVFTKAVDHTMAAGAGVGGTEYKPTWGDAHERFTADARYVRVTVTGIVGQDAPVAPESIRDIKVLGEPALLKHSFAGAANPTGWTTGGNGSWAPAAGYTRASLANTQVAQATFGSAAWKDYTVEAKARLAADMPSERAAFNPGLLVRGHGTSAHNNAYRFRITGNNDARVYKVVNGSAGSILKQASLPFQVEPQTWYTLKVEAVGNTFKFFVNGQFVLDYTDEAMGDYGSGKPGLIAGNVNTDFTDIKITPLLPQLSGIQVNSKPVASMANGQSVGAAVLPHGTDLSKVSIAATVQPSGGTAWISGNGQLDLGTAGNTPRKVTVLAKSADGSAAVPYSLYVRAVSANTELASVKLSAGSDPVLVPGQYEYQVQLPSLTRVVTIRNAVPAGAGYGAGAEVIQQPQLVNGQGTAVVRVTAESGAVQDYTLRFTVRPEAARGAVTYQEHFNDGIIHTGWTQPAVGQFRVVDEVYGEKFAQRDVNANNIIMSNSSSVSGDADISVRVKAVDPTSYPGLAARVSADNKNFYMLRIKPNESKISLGKVINDTLKEPNNLTVSAPIDVNKWYQLRMVLQGNHIKAYVDDQLLFDVTDGPDVFDTAFTPWTSGKAGIRVANARAAFDDLLVTGISGENALPVITLYGPAVMSIPAGSSFTDPGAAALDAEDGDLAAAITVSGQVDTTVPGTYVLRYNVTDSKGGSALEVTRTVYVLAVAKSFGITGTLERTGGLTATVAVERLSGTADHDGMEAVFFQLMNGITPVGYTAIEKDITGTEPVSLSATFDAADPENTAYTVRVFVLDSLELNESRLPYALSDVAVLN</sequence>
<evidence type="ECO:0000313" key="2">
    <source>
        <dbReference type="Proteomes" id="UP001631969"/>
    </source>
</evidence>
<name>A0ACC7NWE6_9BACL</name>
<organism evidence="1 2">
    <name type="scientific">Paenibacillus mesotrionivorans</name>
    <dbReference type="NCBI Taxonomy" id="3160968"/>
    <lineage>
        <taxon>Bacteria</taxon>
        <taxon>Bacillati</taxon>
        <taxon>Bacillota</taxon>
        <taxon>Bacilli</taxon>
        <taxon>Bacillales</taxon>
        <taxon>Paenibacillaceae</taxon>
        <taxon>Paenibacillus</taxon>
    </lineage>
</organism>
<evidence type="ECO:0000313" key="1">
    <source>
        <dbReference type="EMBL" id="MFM9327407.1"/>
    </source>
</evidence>
<accession>A0ACC7NWE6</accession>
<proteinExistence type="predicted"/>
<dbReference type="EMBL" id="JBJURJ010000002">
    <property type="protein sequence ID" value="MFM9327407.1"/>
    <property type="molecule type" value="Genomic_DNA"/>
</dbReference>
<protein>
    <submittedName>
        <fullName evidence="1">Immunoglobulin-like domain-containing protein</fullName>
    </submittedName>
</protein>
<dbReference type="Proteomes" id="UP001631969">
    <property type="component" value="Unassembled WGS sequence"/>
</dbReference>
<gene>
    <name evidence="1" type="ORF">ACI1P1_03740</name>
</gene>
<comment type="caution">
    <text evidence="1">The sequence shown here is derived from an EMBL/GenBank/DDBJ whole genome shotgun (WGS) entry which is preliminary data.</text>
</comment>
<keyword evidence="2" id="KW-1185">Reference proteome</keyword>
<reference evidence="1" key="1">
    <citation type="submission" date="2024-12" db="EMBL/GenBank/DDBJ databases">
        <authorList>
            <person name="Wu N."/>
        </authorList>
    </citation>
    <scope>NUCLEOTIDE SEQUENCE</scope>
    <source>
        <strain evidence="1">P15</strain>
    </source>
</reference>